<dbReference type="SUPFAM" id="SSF103473">
    <property type="entry name" value="MFS general substrate transporter"/>
    <property type="match status" value="1"/>
</dbReference>
<evidence type="ECO:0000256" key="2">
    <source>
        <dbReference type="ARBA" id="ARBA00022475"/>
    </source>
</evidence>
<keyword evidence="2" id="KW-1003">Cell membrane</keyword>
<feature type="transmembrane region" description="Helical" evidence="6">
    <location>
        <begin position="35"/>
        <end position="58"/>
    </location>
</feature>
<feature type="transmembrane region" description="Helical" evidence="6">
    <location>
        <begin position="260"/>
        <end position="278"/>
    </location>
</feature>
<sequence length="387" mass="39892">MRSRLYPLAVGNFAVGTGMFVIAGVLPAISRDLGVSAAVAGQLVTVFALAYAVLSPLLAAVTARVPRKRLMLVALVLFVIGNVLTVLAPTYPLLLATRVVAAAGAALFTPTASAVAAELAEPERRGRALALVMGGLSMASALGVPLGTWLGGEYGWRVTIWLVVGLAVVGGAGVLAQVPEIRIQSSARLRDRFTPLADRGVLAVLTTQLLVFGGGFTAYTYIASLLDLPLAAVLWAWGIGGIVGNQVSGRLTDRYGPRRMVFIGIVVATAFIGLIPVANLALPIALVWAFLWGMVGWLIAPAQQYRMLAALPGNVPVGLGLLSSAQYAGMFVAALGGGVALEQYGRAGVIGLAVALGAVGVVFTLVTYRPQAVSLPEPESSLGSRTG</sequence>
<feature type="transmembrane region" description="Helical" evidence="6">
    <location>
        <begin position="95"/>
        <end position="117"/>
    </location>
</feature>
<feature type="transmembrane region" description="Helical" evidence="6">
    <location>
        <begin position="129"/>
        <end position="152"/>
    </location>
</feature>
<feature type="domain" description="Major facilitator superfamily (MFS) profile" evidence="7">
    <location>
        <begin position="4"/>
        <end position="372"/>
    </location>
</feature>
<keyword evidence="5 6" id="KW-0472">Membrane</keyword>
<dbReference type="RefSeq" id="WP_343952267.1">
    <property type="nucleotide sequence ID" value="NZ_BAAAHQ010000024.1"/>
</dbReference>
<evidence type="ECO:0000256" key="5">
    <source>
        <dbReference type="ARBA" id="ARBA00023136"/>
    </source>
</evidence>
<keyword evidence="3 6" id="KW-0812">Transmembrane</keyword>
<feature type="transmembrane region" description="Helical" evidence="6">
    <location>
        <begin position="228"/>
        <end position="248"/>
    </location>
</feature>
<dbReference type="InterPro" id="IPR011701">
    <property type="entry name" value="MFS"/>
</dbReference>
<dbReference type="AlphaFoldDB" id="C9W336"/>
<dbReference type="CDD" id="cd17324">
    <property type="entry name" value="MFS_NepI_like"/>
    <property type="match status" value="1"/>
</dbReference>
<feature type="transmembrane region" description="Helical" evidence="6">
    <location>
        <begin position="314"/>
        <end position="341"/>
    </location>
</feature>
<dbReference type="PANTHER" id="PTHR43124">
    <property type="entry name" value="PURINE EFFLUX PUMP PBUE"/>
    <property type="match status" value="1"/>
</dbReference>
<dbReference type="GO" id="GO:0005886">
    <property type="term" value="C:plasma membrane"/>
    <property type="evidence" value="ECO:0007669"/>
    <property type="project" value="UniProtKB-SubCell"/>
</dbReference>
<accession>C9W336</accession>
<dbReference type="Gene3D" id="1.20.1250.20">
    <property type="entry name" value="MFS general substrate transporter like domains"/>
    <property type="match status" value="1"/>
</dbReference>
<organism evidence="8">
    <name type="scientific">Nonomuraea longicatena</name>
    <dbReference type="NCBI Taxonomy" id="83682"/>
    <lineage>
        <taxon>Bacteria</taxon>
        <taxon>Bacillati</taxon>
        <taxon>Actinomycetota</taxon>
        <taxon>Actinomycetes</taxon>
        <taxon>Streptosporangiales</taxon>
        <taxon>Streptosporangiaceae</taxon>
        <taxon>Nonomuraea</taxon>
    </lineage>
</organism>
<name>C9W336_9ACTN</name>
<dbReference type="InterPro" id="IPR036259">
    <property type="entry name" value="MFS_trans_sf"/>
</dbReference>
<keyword evidence="4 6" id="KW-1133">Transmembrane helix</keyword>
<evidence type="ECO:0000256" key="1">
    <source>
        <dbReference type="ARBA" id="ARBA00004651"/>
    </source>
</evidence>
<proteinExistence type="predicted"/>
<dbReference type="PANTHER" id="PTHR43124:SF10">
    <property type="entry name" value="PURINE EFFLUX PUMP PBUE"/>
    <property type="match status" value="1"/>
</dbReference>
<evidence type="ECO:0000256" key="4">
    <source>
        <dbReference type="ARBA" id="ARBA00022989"/>
    </source>
</evidence>
<evidence type="ECO:0000313" key="8">
    <source>
        <dbReference type="EMBL" id="ACN29705.1"/>
    </source>
</evidence>
<evidence type="ECO:0000259" key="7">
    <source>
        <dbReference type="PROSITE" id="PS50850"/>
    </source>
</evidence>
<feature type="transmembrane region" description="Helical" evidence="6">
    <location>
        <begin position="200"/>
        <end position="222"/>
    </location>
</feature>
<dbReference type="EMBL" id="FJ031030">
    <property type="protein sequence ID" value="ACN29705.1"/>
    <property type="molecule type" value="Genomic_DNA"/>
</dbReference>
<feature type="transmembrane region" description="Helical" evidence="6">
    <location>
        <begin position="70"/>
        <end position="89"/>
    </location>
</feature>
<protein>
    <submittedName>
        <fullName evidence="8">Putative transmembrane efflux protein</fullName>
    </submittedName>
</protein>
<evidence type="ECO:0000256" key="3">
    <source>
        <dbReference type="ARBA" id="ARBA00022692"/>
    </source>
</evidence>
<feature type="transmembrane region" description="Helical" evidence="6">
    <location>
        <begin position="347"/>
        <end position="368"/>
    </location>
</feature>
<dbReference type="PROSITE" id="PS50850">
    <property type="entry name" value="MFS"/>
    <property type="match status" value="1"/>
</dbReference>
<reference evidence="8" key="1">
    <citation type="submission" date="2008-08" db="EMBL/GenBank/DDBJ databases">
        <authorList>
            <person name="Chiu H.-T."/>
        </authorList>
    </citation>
    <scope>NUCLEOTIDE SEQUENCE</scope>
    <source>
        <strain evidence="8">NRRL15532</strain>
    </source>
</reference>
<dbReference type="Pfam" id="PF07690">
    <property type="entry name" value="MFS_1"/>
    <property type="match status" value="1"/>
</dbReference>
<dbReference type="InterPro" id="IPR020846">
    <property type="entry name" value="MFS_dom"/>
</dbReference>
<reference evidence="8" key="2">
    <citation type="journal article" date="2009" name="Mol. Biosyst.">
        <title>Molecular cloning, sequence analysis and functional characterization of the gene cluster for biosynthesis of K-252a and its analogs.</title>
        <authorList>
            <person name="Chiu H.T."/>
            <person name="Chen Y.L."/>
            <person name="Chen C.Y."/>
            <person name="Jin C."/>
            <person name="Lee M.N."/>
            <person name="Lin Y.C."/>
        </authorList>
    </citation>
    <scope>NUCLEOTIDE SEQUENCE</scope>
    <source>
        <strain evidence="8">NRRL15532</strain>
    </source>
</reference>
<feature type="transmembrane region" description="Helical" evidence="6">
    <location>
        <begin position="7"/>
        <end position="29"/>
    </location>
</feature>
<evidence type="ECO:0000256" key="6">
    <source>
        <dbReference type="SAM" id="Phobius"/>
    </source>
</evidence>
<dbReference type="InterPro" id="IPR050189">
    <property type="entry name" value="MFS_Efflux_Transporters"/>
</dbReference>
<dbReference type="GO" id="GO:0022857">
    <property type="term" value="F:transmembrane transporter activity"/>
    <property type="evidence" value="ECO:0007669"/>
    <property type="project" value="InterPro"/>
</dbReference>
<comment type="subcellular location">
    <subcellularLocation>
        <location evidence="1">Cell membrane</location>
        <topology evidence="1">Multi-pass membrane protein</topology>
    </subcellularLocation>
</comment>
<feature type="transmembrane region" description="Helical" evidence="6">
    <location>
        <begin position="158"/>
        <end position="179"/>
    </location>
</feature>